<keyword evidence="5 7" id="KW-0573">Peptidoglycan synthesis</keyword>
<comment type="pathway">
    <text evidence="1 7">Cell wall biogenesis; peptidoglycan biosynthesis.</text>
</comment>
<evidence type="ECO:0000256" key="6">
    <source>
        <dbReference type="ARBA" id="ARBA00023316"/>
    </source>
</evidence>
<feature type="domain" description="L,D-TPase catalytic" evidence="8">
    <location>
        <begin position="82"/>
        <end position="191"/>
    </location>
</feature>
<dbReference type="GO" id="GO:0071972">
    <property type="term" value="F:peptidoglycan L,D-transpeptidase activity"/>
    <property type="evidence" value="ECO:0007669"/>
    <property type="project" value="TreeGrafter"/>
</dbReference>
<dbReference type="Proteomes" id="UP000515861">
    <property type="component" value="Chromosome"/>
</dbReference>
<dbReference type="KEGG" id="ssau:H8M03_10900"/>
<feature type="active site" description="Proton donor/acceptor" evidence="7">
    <location>
        <position position="154"/>
    </location>
</feature>
<evidence type="ECO:0000256" key="5">
    <source>
        <dbReference type="ARBA" id="ARBA00022984"/>
    </source>
</evidence>
<dbReference type="RefSeq" id="WP_187479456.1">
    <property type="nucleotide sequence ID" value="NZ_CP060697.1"/>
</dbReference>
<evidence type="ECO:0000256" key="4">
    <source>
        <dbReference type="ARBA" id="ARBA00022960"/>
    </source>
</evidence>
<accession>A0A7G9L1K2</accession>
<protein>
    <submittedName>
        <fullName evidence="9">L,D-transpeptidase family protein</fullName>
    </submittedName>
</protein>
<evidence type="ECO:0000313" key="10">
    <source>
        <dbReference type="Proteomes" id="UP000515861"/>
    </source>
</evidence>
<dbReference type="GO" id="GO:0018104">
    <property type="term" value="P:peptidoglycan-protein cross-linking"/>
    <property type="evidence" value="ECO:0007669"/>
    <property type="project" value="TreeGrafter"/>
</dbReference>
<reference evidence="9 10" key="1">
    <citation type="submission" date="2020-08" db="EMBL/GenBank/DDBJ databases">
        <title>Sphingomonas sp. sand1-3 16S ribosomal RNA gene Genome sequencing and assembly.</title>
        <authorList>
            <person name="Kang M."/>
        </authorList>
    </citation>
    <scope>NUCLEOTIDE SEQUENCE [LARGE SCALE GENOMIC DNA]</scope>
    <source>
        <strain evidence="10">sand1-3</strain>
    </source>
</reference>
<keyword evidence="6 7" id="KW-0961">Cell wall biogenesis/degradation</keyword>
<dbReference type="AlphaFoldDB" id="A0A7G9L1K2"/>
<dbReference type="SUPFAM" id="SSF141523">
    <property type="entry name" value="L,D-transpeptidase catalytic domain-like"/>
    <property type="match status" value="1"/>
</dbReference>
<dbReference type="EMBL" id="CP060697">
    <property type="protein sequence ID" value="QNM82501.1"/>
    <property type="molecule type" value="Genomic_DNA"/>
</dbReference>
<evidence type="ECO:0000256" key="2">
    <source>
        <dbReference type="ARBA" id="ARBA00005992"/>
    </source>
</evidence>
<dbReference type="InterPro" id="IPR050979">
    <property type="entry name" value="LD-transpeptidase"/>
</dbReference>
<dbReference type="NCBIfam" id="NF004785">
    <property type="entry name" value="PRK06132.1-2"/>
    <property type="match status" value="1"/>
</dbReference>
<feature type="active site" description="Nucleophile" evidence="7">
    <location>
        <position position="167"/>
    </location>
</feature>
<dbReference type="PROSITE" id="PS51257">
    <property type="entry name" value="PROKAR_LIPOPROTEIN"/>
    <property type="match status" value="1"/>
</dbReference>
<dbReference type="GO" id="GO:0008360">
    <property type="term" value="P:regulation of cell shape"/>
    <property type="evidence" value="ECO:0007669"/>
    <property type="project" value="UniProtKB-UniRule"/>
</dbReference>
<keyword evidence="3" id="KW-0808">Transferase</keyword>
<dbReference type="InterPro" id="IPR038063">
    <property type="entry name" value="Transpep_catalytic_dom"/>
</dbReference>
<dbReference type="UniPathway" id="UPA00219"/>
<keyword evidence="4 7" id="KW-0133">Cell shape</keyword>
<name>A0A7G9L1K2_9SPHN</name>
<evidence type="ECO:0000313" key="9">
    <source>
        <dbReference type="EMBL" id="QNM82501.1"/>
    </source>
</evidence>
<dbReference type="InterPro" id="IPR005490">
    <property type="entry name" value="LD_TPept_cat_dom"/>
</dbReference>
<dbReference type="GO" id="GO:0071555">
    <property type="term" value="P:cell wall organization"/>
    <property type="evidence" value="ECO:0007669"/>
    <property type="project" value="UniProtKB-UniRule"/>
</dbReference>
<evidence type="ECO:0000256" key="1">
    <source>
        <dbReference type="ARBA" id="ARBA00004752"/>
    </source>
</evidence>
<dbReference type="PANTHER" id="PTHR30582:SF2">
    <property type="entry name" value="L,D-TRANSPEPTIDASE YCIB-RELATED"/>
    <property type="match status" value="1"/>
</dbReference>
<dbReference type="CDD" id="cd16913">
    <property type="entry name" value="YkuD_like"/>
    <property type="match status" value="1"/>
</dbReference>
<evidence type="ECO:0000259" key="8">
    <source>
        <dbReference type="PROSITE" id="PS52029"/>
    </source>
</evidence>
<organism evidence="9 10">
    <name type="scientific">Sphingomonas sabuli</name>
    <dbReference type="NCBI Taxonomy" id="2764186"/>
    <lineage>
        <taxon>Bacteria</taxon>
        <taxon>Pseudomonadati</taxon>
        <taxon>Pseudomonadota</taxon>
        <taxon>Alphaproteobacteria</taxon>
        <taxon>Sphingomonadales</taxon>
        <taxon>Sphingomonadaceae</taxon>
        <taxon>Sphingomonas</taxon>
    </lineage>
</organism>
<evidence type="ECO:0000256" key="7">
    <source>
        <dbReference type="PROSITE-ProRule" id="PRU01373"/>
    </source>
</evidence>
<keyword evidence="10" id="KW-1185">Reference proteome</keyword>
<dbReference type="Gene3D" id="2.40.440.10">
    <property type="entry name" value="L,D-transpeptidase catalytic domain-like"/>
    <property type="match status" value="1"/>
</dbReference>
<gene>
    <name evidence="9" type="ORF">H8M03_10900</name>
</gene>
<dbReference type="GO" id="GO:0005576">
    <property type="term" value="C:extracellular region"/>
    <property type="evidence" value="ECO:0007669"/>
    <property type="project" value="TreeGrafter"/>
</dbReference>
<comment type="similarity">
    <text evidence="2">Belongs to the YkuD family.</text>
</comment>
<proteinExistence type="inferred from homology"/>
<dbReference type="PANTHER" id="PTHR30582">
    <property type="entry name" value="L,D-TRANSPEPTIDASE"/>
    <property type="match status" value="1"/>
</dbReference>
<dbReference type="Pfam" id="PF03734">
    <property type="entry name" value="YkuD"/>
    <property type="match status" value="1"/>
</dbReference>
<evidence type="ECO:0000256" key="3">
    <source>
        <dbReference type="ARBA" id="ARBA00022679"/>
    </source>
</evidence>
<sequence length="192" mass="20816">MTMFRNLAAAAVTAALLAGCSTGPRPVAQAPQVPAAAQELPYRWTHGNAPKAYKDAAAAFGPLTLKPGEYRWAADAPKTGEAKVVVDLLQQRFYVYRADRLVGVSTISSGKKGKETPLGLWKVFRKQVKGFSRKYDNAPMPYMQMYDEKGIAFHAGKIPGYPASHGCVRLPLEFAKNVFGVTKVGTEVIIEG</sequence>
<dbReference type="PROSITE" id="PS52029">
    <property type="entry name" value="LD_TPASE"/>
    <property type="match status" value="1"/>
</dbReference>
<dbReference type="GO" id="GO:0016740">
    <property type="term" value="F:transferase activity"/>
    <property type="evidence" value="ECO:0007669"/>
    <property type="project" value="UniProtKB-KW"/>
</dbReference>